<reference evidence="1" key="1">
    <citation type="submission" date="2020-03" db="EMBL/GenBank/DDBJ databases">
        <title>The deep terrestrial virosphere.</title>
        <authorList>
            <person name="Holmfeldt K."/>
            <person name="Nilsson E."/>
            <person name="Simone D."/>
            <person name="Lopez-Fernandez M."/>
            <person name="Wu X."/>
            <person name="de Brujin I."/>
            <person name="Lundin D."/>
            <person name="Andersson A."/>
            <person name="Bertilsson S."/>
            <person name="Dopson M."/>
        </authorList>
    </citation>
    <scope>NUCLEOTIDE SEQUENCE</scope>
    <source>
        <strain evidence="1">MM171A02629</strain>
    </source>
</reference>
<protein>
    <submittedName>
        <fullName evidence="1">Uncharacterized protein</fullName>
    </submittedName>
</protein>
<sequence>MFISIKKSRRTHIPDLFKVRDRDCIGCPCFKAGIAKFNKDDRLFRAELYQRRREGSPVLLKVCLNMISPNGCPIDTGYSEELKTKRIEKLWGTTAL</sequence>
<dbReference type="EMBL" id="MT143910">
    <property type="protein sequence ID" value="QJH92672.1"/>
    <property type="molecule type" value="Genomic_DNA"/>
</dbReference>
<gene>
    <name evidence="1" type="ORF">MM171A02629_0009</name>
</gene>
<evidence type="ECO:0000313" key="1">
    <source>
        <dbReference type="EMBL" id="QJH92672.1"/>
    </source>
</evidence>
<accession>A0A6M3X4M3</accession>
<organism evidence="1">
    <name type="scientific">viral metagenome</name>
    <dbReference type="NCBI Taxonomy" id="1070528"/>
    <lineage>
        <taxon>unclassified sequences</taxon>
        <taxon>metagenomes</taxon>
        <taxon>organismal metagenomes</taxon>
    </lineage>
</organism>
<dbReference type="AlphaFoldDB" id="A0A6M3X4M3"/>
<proteinExistence type="predicted"/>
<name>A0A6M3X4M3_9ZZZZ</name>